<evidence type="ECO:0000313" key="2">
    <source>
        <dbReference type="EMBL" id="APT32308.1"/>
    </source>
</evidence>
<reference evidence="3 5" key="2">
    <citation type="submission" date="2016-10" db="EMBL/GenBank/DDBJ databases">
        <authorList>
            <person name="Varghese N."/>
            <person name="Submissions S."/>
        </authorList>
    </citation>
    <scope>NUCLEOTIDE SEQUENCE [LARGE SCALE GENOMIC DNA]</scope>
    <source>
        <strain evidence="3 5">CBMB27</strain>
    </source>
</reference>
<name>A0AAE8L515_9HYPH</name>
<dbReference type="PANTHER" id="PTHR36558:SF1">
    <property type="entry name" value="RESTRICTION ENDONUCLEASE DOMAIN-CONTAINING PROTEIN-RELATED"/>
    <property type="match status" value="1"/>
</dbReference>
<keyword evidence="3" id="KW-0378">Hydrolase</keyword>
<dbReference type="Proteomes" id="UP000185487">
    <property type="component" value="Chromosome"/>
</dbReference>
<dbReference type="Pfam" id="PF05685">
    <property type="entry name" value="Uma2"/>
    <property type="match status" value="1"/>
</dbReference>
<gene>
    <name evidence="2" type="ORF">MCBMB27_03017</name>
    <name evidence="3" type="ORF">SAMN05192567_10316</name>
</gene>
<dbReference type="SUPFAM" id="SSF52980">
    <property type="entry name" value="Restriction endonuclease-like"/>
    <property type="match status" value="1"/>
</dbReference>
<dbReference type="InterPro" id="IPR011335">
    <property type="entry name" value="Restrct_endonuc-II-like"/>
</dbReference>
<proteinExistence type="predicted"/>
<protein>
    <submittedName>
        <fullName evidence="3">Endonuclease, Uma2 family (Restriction endonuclease fold)</fullName>
    </submittedName>
</protein>
<evidence type="ECO:0000313" key="5">
    <source>
        <dbReference type="Proteomes" id="UP000199140"/>
    </source>
</evidence>
<keyword evidence="4" id="KW-1185">Reference proteome</keyword>
<dbReference type="KEGG" id="mphy:MCBMB27_03017"/>
<organism evidence="3 5">
    <name type="scientific">Methylobacterium phyllosphaerae</name>
    <dbReference type="NCBI Taxonomy" id="418223"/>
    <lineage>
        <taxon>Bacteria</taxon>
        <taxon>Pseudomonadati</taxon>
        <taxon>Pseudomonadota</taxon>
        <taxon>Alphaproteobacteria</taxon>
        <taxon>Hyphomicrobiales</taxon>
        <taxon>Methylobacteriaceae</taxon>
        <taxon>Methylobacterium</taxon>
    </lineage>
</organism>
<dbReference type="EMBL" id="CP015367">
    <property type="protein sequence ID" value="APT32308.1"/>
    <property type="molecule type" value="Genomic_DNA"/>
</dbReference>
<dbReference type="GO" id="GO:0004519">
    <property type="term" value="F:endonuclease activity"/>
    <property type="evidence" value="ECO:0007669"/>
    <property type="project" value="UniProtKB-KW"/>
</dbReference>
<dbReference type="AlphaFoldDB" id="A0AAE8L515"/>
<evidence type="ECO:0000313" key="3">
    <source>
        <dbReference type="EMBL" id="SFG39562.1"/>
    </source>
</evidence>
<dbReference type="Proteomes" id="UP000199140">
    <property type="component" value="Unassembled WGS sequence"/>
</dbReference>
<evidence type="ECO:0000313" key="4">
    <source>
        <dbReference type="Proteomes" id="UP000185487"/>
    </source>
</evidence>
<accession>A0AAE8L515</accession>
<evidence type="ECO:0000259" key="1">
    <source>
        <dbReference type="Pfam" id="PF05685"/>
    </source>
</evidence>
<feature type="domain" description="Putative restriction endonuclease" evidence="1">
    <location>
        <begin position="16"/>
        <end position="182"/>
    </location>
</feature>
<dbReference type="CDD" id="cd06260">
    <property type="entry name" value="DUF820-like"/>
    <property type="match status" value="1"/>
</dbReference>
<dbReference type="EMBL" id="FOPK01000003">
    <property type="protein sequence ID" value="SFG39562.1"/>
    <property type="molecule type" value="Genomic_DNA"/>
</dbReference>
<dbReference type="InterPro" id="IPR008538">
    <property type="entry name" value="Uma2"/>
</dbReference>
<dbReference type="Gene3D" id="3.90.1570.10">
    <property type="entry name" value="tt1808, chain A"/>
    <property type="match status" value="1"/>
</dbReference>
<sequence length="196" mass="21575">MVASGMVAQPKPRMTVDEFLTWADGQPGRFELVDGEVFAMSPERVRHAEVKAATYLALRSALKQAKSACYALPDGISVRVDQDTVFEPDALVYCGMRADPDATEITDPVIVVEVQSPSTRSVDSGLRLTRYFSLESVIHYLIVDPVKRLVIHHRRAQGGLIETRMATHETLDLTPPGLRLPVPELFADRASDDDGA</sequence>
<reference evidence="2 4" key="1">
    <citation type="submission" date="2016-04" db="EMBL/GenBank/DDBJ databases">
        <title>Complete genome sequencing and analysis of CBMB27, Methylobacterium phyllosphaerae isolated from leaf tissues of rice (Oryza sativa L.).</title>
        <authorList>
            <person name="Lee Y."/>
            <person name="Hwangbo K."/>
            <person name="Chung H."/>
            <person name="Yoo J."/>
            <person name="Kim K.Y."/>
            <person name="Sa T.M."/>
            <person name="Um Y."/>
            <person name="Madhaiyan M."/>
        </authorList>
    </citation>
    <scope>NUCLEOTIDE SEQUENCE [LARGE SCALE GENOMIC DNA]</scope>
    <source>
        <strain evidence="2 4">CBMB27</strain>
    </source>
</reference>
<keyword evidence="3" id="KW-0540">Nuclease</keyword>
<dbReference type="PANTHER" id="PTHR36558">
    <property type="entry name" value="GLR1098 PROTEIN"/>
    <property type="match status" value="1"/>
</dbReference>
<dbReference type="InterPro" id="IPR012296">
    <property type="entry name" value="Nuclease_put_TT1808"/>
</dbReference>
<keyword evidence="3" id="KW-0255">Endonuclease</keyword>